<feature type="coiled-coil region" evidence="1">
    <location>
        <begin position="123"/>
        <end position="150"/>
    </location>
</feature>
<dbReference type="EMBL" id="JBEPML010000002">
    <property type="protein sequence ID" value="MET3790771.1"/>
    <property type="molecule type" value="Genomic_DNA"/>
</dbReference>
<sequence>MSNGVRTMPELTAGRRARLHALRALAEGGHATIERLALASGRSAGTLRRLAHTEGWKLTEAGPQDVSARIRKAAGMVLGKVEELGRAAEDGGGIDKGAIDGLIAMIRGLEKIGEIMRPEEAARENQIRDNEDLADTLRRIEERIVELAGELATRMVEEKSAAAGGVEGGA</sequence>
<evidence type="ECO:0000313" key="2">
    <source>
        <dbReference type="EMBL" id="MET3790771.1"/>
    </source>
</evidence>
<evidence type="ECO:0000256" key="1">
    <source>
        <dbReference type="SAM" id="Coils"/>
    </source>
</evidence>
<dbReference type="RefSeq" id="WP_354192970.1">
    <property type="nucleotide sequence ID" value="NZ_JBEPML010000002.1"/>
</dbReference>
<accession>A0ABV2MVD8</accession>
<keyword evidence="3" id="KW-1185">Reference proteome</keyword>
<evidence type="ECO:0000313" key="3">
    <source>
        <dbReference type="Proteomes" id="UP001549076"/>
    </source>
</evidence>
<organism evidence="2 3">
    <name type="scientific">Aquamicrobium terrae</name>
    <dbReference type="NCBI Taxonomy" id="1324945"/>
    <lineage>
        <taxon>Bacteria</taxon>
        <taxon>Pseudomonadati</taxon>
        <taxon>Pseudomonadota</taxon>
        <taxon>Alphaproteobacteria</taxon>
        <taxon>Hyphomicrobiales</taxon>
        <taxon>Phyllobacteriaceae</taxon>
        <taxon>Aquamicrobium</taxon>
    </lineage>
</organism>
<name>A0ABV2MVD8_9HYPH</name>
<dbReference type="Proteomes" id="UP001549076">
    <property type="component" value="Unassembled WGS sequence"/>
</dbReference>
<gene>
    <name evidence="2" type="ORF">ABID37_000962</name>
</gene>
<protein>
    <submittedName>
        <fullName evidence="2">Uncharacterized protein</fullName>
    </submittedName>
</protein>
<reference evidence="2 3" key="1">
    <citation type="submission" date="2024-06" db="EMBL/GenBank/DDBJ databases">
        <title>Genomic Encyclopedia of Type Strains, Phase IV (KMG-IV): sequencing the most valuable type-strain genomes for metagenomic binning, comparative biology and taxonomic classification.</title>
        <authorList>
            <person name="Goeker M."/>
        </authorList>
    </citation>
    <scope>NUCLEOTIDE SEQUENCE [LARGE SCALE GENOMIC DNA]</scope>
    <source>
        <strain evidence="2 3">DSM 27865</strain>
    </source>
</reference>
<keyword evidence="1" id="KW-0175">Coiled coil</keyword>
<comment type="caution">
    <text evidence="2">The sequence shown here is derived from an EMBL/GenBank/DDBJ whole genome shotgun (WGS) entry which is preliminary data.</text>
</comment>
<proteinExistence type="predicted"/>